<name>A0A0F9VU41_9ZZZZ</name>
<dbReference type="InterPro" id="IPR006626">
    <property type="entry name" value="PbH1"/>
</dbReference>
<evidence type="ECO:0000313" key="1">
    <source>
        <dbReference type="EMBL" id="KKN76976.1"/>
    </source>
</evidence>
<dbReference type="SMART" id="SM00710">
    <property type="entry name" value="PbH1"/>
    <property type="match status" value="7"/>
</dbReference>
<dbReference type="AlphaFoldDB" id="A0A0F9VU41"/>
<protein>
    <recommendedName>
        <fullName evidence="2">Right handed beta helix domain-containing protein</fullName>
    </recommendedName>
</protein>
<accession>A0A0F9VU41</accession>
<dbReference type="InterPro" id="IPR011050">
    <property type="entry name" value="Pectin_lyase_fold/virulence"/>
</dbReference>
<gene>
    <name evidence="1" type="ORF">LCGC14_0364680</name>
</gene>
<comment type="caution">
    <text evidence="1">The sequence shown here is derived from an EMBL/GenBank/DDBJ whole genome shotgun (WGS) entry which is preliminary data.</text>
</comment>
<sequence>MRKLILILILALIFAGDLVAQSSVQGQGSVTNIYNTIVRRDPSGDIVASTINAETGYEINSVALASLDNILWVDINFSAVTSTGSINRPYSTISDAITASASGDLILVVPGVYSEHLAITQDSISIVAIGGPEVTFLEALSSGGTGIALTDYTLIKGFTLTSDAAGAIIELNAGENSVQILDNVINTTGSATFGISVGAAGSDSLLVQGNTFKTNSGDGAIWLQKTNTNTIVDNNYFFGADSTSGYAIQTAGINVARFSNNVIEGYASGIFPHTVTAGSGGSYNIVIEGNSIKHTAKAIRLGHASQTVNMDSVFVFNNTIYENNIGIYIADDATVLANTFAIVDNRLLENTTNYNNAHSSLVPYALSNWYGANLATTGTFGAANTTLDGWLLFNDPGTSANSFIAQWVADNSGTQQTSSVQTIFGANPYFRLSAPNDSGTETPVLELHDESITLFNGAAGVDYFLNFNGEDNDGIITYMEDEDRFDFDNDVDVAGALTIGSLGTGDITISDVTPVLNYKDTDASAGDVNFSIQADATDIGDGTEDIDVLFNAQVAGSAIGFMSFDADGDFFLRSGGGANTQLVLDSGGNVGIGTATPGTTLELSDNTANAAHPFITLLNDDEQATGETSQTVDVLFEFKGTVDSGSNYTEEEAAKISAYKIGDFWTAGGQADNDAGLKLYTVTNGAYVLNSTFSDNALAVVGNVAGATYGSNSSVLDAELLYINTLSSNAQTQITNNAALVDTDDKIIAIINASPSTQIGVPAGGIGVGTLNDGGLLVGAGTAAVEVLADGLTTQILVGGGSNVNPAWGADIPTAVTIGSGYIYRVSGTDVADADVVDDITLATSSEANFLNNAAAATFGAVGTDADVVLAFDAVTNQGSITYMEDEDRFDFDNDIIVTGNIGIGLTPTANMLGLSVEDGLITIKETTTPTADADYGKIYNKSDNILYFQDGDGNEHPLTIGGNFYGEMYFNANGNPTTIETAATPIAMREFTTGLLSDWTYTQGSTGAVIAYYDRGANVGVHDDTHGLSTGDVISIRGTTDYNGVFSVTVVDADSFYIADTWNNDNGASDWDEGDYLTAGTGAGGVYLIDWEFSASEGGGAGSTFTYSLFNGATPLNNTIIQRKFANNDVGAFGGHSLITVSDTDRMFMTTQSTGTNAVTHSYGSIILEKIHD</sequence>
<proteinExistence type="predicted"/>
<evidence type="ECO:0008006" key="2">
    <source>
        <dbReference type="Google" id="ProtNLM"/>
    </source>
</evidence>
<dbReference type="InterPro" id="IPR012334">
    <property type="entry name" value="Pectin_lyas_fold"/>
</dbReference>
<reference evidence="1" key="1">
    <citation type="journal article" date="2015" name="Nature">
        <title>Complex archaea that bridge the gap between prokaryotes and eukaryotes.</title>
        <authorList>
            <person name="Spang A."/>
            <person name="Saw J.H."/>
            <person name="Jorgensen S.L."/>
            <person name="Zaremba-Niedzwiedzka K."/>
            <person name="Martijn J."/>
            <person name="Lind A.E."/>
            <person name="van Eijk R."/>
            <person name="Schleper C."/>
            <person name="Guy L."/>
            <person name="Ettema T.J."/>
        </authorList>
    </citation>
    <scope>NUCLEOTIDE SEQUENCE</scope>
</reference>
<dbReference type="SUPFAM" id="SSF51126">
    <property type="entry name" value="Pectin lyase-like"/>
    <property type="match status" value="1"/>
</dbReference>
<organism evidence="1">
    <name type="scientific">marine sediment metagenome</name>
    <dbReference type="NCBI Taxonomy" id="412755"/>
    <lineage>
        <taxon>unclassified sequences</taxon>
        <taxon>metagenomes</taxon>
        <taxon>ecological metagenomes</taxon>
    </lineage>
</organism>
<dbReference type="Gene3D" id="2.160.20.10">
    <property type="entry name" value="Single-stranded right-handed beta-helix, Pectin lyase-like"/>
    <property type="match status" value="1"/>
</dbReference>
<dbReference type="EMBL" id="LAZR01000286">
    <property type="protein sequence ID" value="KKN76976.1"/>
    <property type="molecule type" value="Genomic_DNA"/>
</dbReference>